<accession>A0ABX1SML7</accession>
<keyword evidence="5 7" id="KW-1133">Transmembrane helix</keyword>
<dbReference type="RefSeq" id="WP_169385598.1">
    <property type="nucleotide sequence ID" value="NZ_JAAXLA010000121.1"/>
</dbReference>
<proteinExistence type="inferred from homology"/>
<feature type="transmembrane region" description="Helical" evidence="7">
    <location>
        <begin position="65"/>
        <end position="85"/>
    </location>
</feature>
<evidence type="ECO:0000256" key="5">
    <source>
        <dbReference type="ARBA" id="ARBA00022989"/>
    </source>
</evidence>
<comment type="subcellular location">
    <subcellularLocation>
        <location evidence="1">Cell membrane</location>
        <topology evidence="1">Multi-pass membrane protein</topology>
    </subcellularLocation>
</comment>
<protein>
    <submittedName>
        <fullName evidence="8">Na+/H+ antiporter subunit E</fullName>
    </submittedName>
</protein>
<organism evidence="8 9">
    <name type="scientific">Pseudonocardia acidicola</name>
    <dbReference type="NCBI Taxonomy" id="2724939"/>
    <lineage>
        <taxon>Bacteria</taxon>
        <taxon>Bacillati</taxon>
        <taxon>Actinomycetota</taxon>
        <taxon>Actinomycetes</taxon>
        <taxon>Pseudonocardiales</taxon>
        <taxon>Pseudonocardiaceae</taxon>
        <taxon>Pseudonocardia</taxon>
    </lineage>
</organism>
<evidence type="ECO:0000256" key="2">
    <source>
        <dbReference type="ARBA" id="ARBA00006228"/>
    </source>
</evidence>
<name>A0ABX1SML7_9PSEU</name>
<sequence length="184" mass="20089">MISPANPAWTRRLPQVVWLTVVWVLLWGTVSVKIVLGGLLVAVAVTLLFPMPMSGARLPLRPVRLLRLAGFLIVDLVVSGVQVSWETLRYGPRARAGIIAVPLLAGSDRVITMVAGALSLAPGSFVLQIDRRRRTWYVYALGLRGPADVERVRRQVLTLQRRVIAALGTPDELTACERGPAVGR</sequence>
<evidence type="ECO:0000256" key="7">
    <source>
        <dbReference type="SAM" id="Phobius"/>
    </source>
</evidence>
<keyword evidence="3" id="KW-1003">Cell membrane</keyword>
<dbReference type="Pfam" id="PF01899">
    <property type="entry name" value="MNHE"/>
    <property type="match status" value="1"/>
</dbReference>
<keyword evidence="6 7" id="KW-0472">Membrane</keyword>
<feature type="transmembrane region" description="Helical" evidence="7">
    <location>
        <begin position="34"/>
        <end position="53"/>
    </location>
</feature>
<keyword evidence="9" id="KW-1185">Reference proteome</keyword>
<evidence type="ECO:0000313" key="9">
    <source>
        <dbReference type="Proteomes" id="UP000820669"/>
    </source>
</evidence>
<dbReference type="EMBL" id="JAAXLA010000121">
    <property type="protein sequence ID" value="NMI02093.1"/>
    <property type="molecule type" value="Genomic_DNA"/>
</dbReference>
<reference evidence="8 9" key="1">
    <citation type="submission" date="2020-04" db="EMBL/GenBank/DDBJ databases">
        <authorList>
            <person name="Klaysubun C."/>
            <person name="Duangmal K."/>
            <person name="Lipun K."/>
        </authorList>
    </citation>
    <scope>NUCLEOTIDE SEQUENCE [LARGE SCALE GENOMIC DNA]</scope>
    <source>
        <strain evidence="8 9">K10HN5</strain>
    </source>
</reference>
<evidence type="ECO:0000256" key="1">
    <source>
        <dbReference type="ARBA" id="ARBA00004651"/>
    </source>
</evidence>
<dbReference type="Proteomes" id="UP000820669">
    <property type="component" value="Unassembled WGS sequence"/>
</dbReference>
<dbReference type="PANTHER" id="PTHR34584:SF1">
    <property type="entry name" value="NA(+)_H(+) ANTIPORTER SUBUNIT E1"/>
    <property type="match status" value="1"/>
</dbReference>
<feature type="transmembrane region" description="Helical" evidence="7">
    <location>
        <begin position="110"/>
        <end position="127"/>
    </location>
</feature>
<dbReference type="NCBIfam" id="NF006521">
    <property type="entry name" value="PRK08965.1-5"/>
    <property type="match status" value="1"/>
</dbReference>
<evidence type="ECO:0000256" key="6">
    <source>
        <dbReference type="ARBA" id="ARBA00023136"/>
    </source>
</evidence>
<evidence type="ECO:0000256" key="4">
    <source>
        <dbReference type="ARBA" id="ARBA00022692"/>
    </source>
</evidence>
<comment type="caution">
    <text evidence="8">The sequence shown here is derived from an EMBL/GenBank/DDBJ whole genome shotgun (WGS) entry which is preliminary data.</text>
</comment>
<gene>
    <name evidence="8" type="ORF">HF526_33090</name>
</gene>
<evidence type="ECO:0000256" key="3">
    <source>
        <dbReference type="ARBA" id="ARBA00022475"/>
    </source>
</evidence>
<dbReference type="InterPro" id="IPR002758">
    <property type="entry name" value="Cation_antiport_E"/>
</dbReference>
<evidence type="ECO:0000313" key="8">
    <source>
        <dbReference type="EMBL" id="NMI02093.1"/>
    </source>
</evidence>
<comment type="similarity">
    <text evidence="2">Belongs to the CPA3 antiporters (TC 2.A.63) subunit E family.</text>
</comment>
<dbReference type="PANTHER" id="PTHR34584">
    <property type="entry name" value="NA(+)/H(+) ANTIPORTER SUBUNIT E1"/>
    <property type="match status" value="1"/>
</dbReference>
<keyword evidence="4 7" id="KW-0812">Transmembrane</keyword>
<feature type="transmembrane region" description="Helical" evidence="7">
    <location>
        <begin position="12"/>
        <end position="28"/>
    </location>
</feature>